<dbReference type="Proteomes" id="UP001153365">
    <property type="component" value="Unassembled WGS sequence"/>
</dbReference>
<dbReference type="Gene3D" id="3.30.260.10">
    <property type="entry name" value="TCP-1-like chaperonin intermediate domain"/>
    <property type="match status" value="1"/>
</dbReference>
<dbReference type="GO" id="GO:0005524">
    <property type="term" value="F:ATP binding"/>
    <property type="evidence" value="ECO:0007669"/>
    <property type="project" value="UniProtKB-KW"/>
</dbReference>
<evidence type="ECO:0000256" key="1">
    <source>
        <dbReference type="ARBA" id="ARBA00004496"/>
    </source>
</evidence>
<evidence type="ECO:0000256" key="9">
    <source>
        <dbReference type="RuleBase" id="RU365042"/>
    </source>
</evidence>
<feature type="region of interest" description="Disordered" evidence="10">
    <location>
        <begin position="535"/>
        <end position="562"/>
    </location>
</feature>
<dbReference type="GO" id="GO:0051082">
    <property type="term" value="F:unfolded protein binding"/>
    <property type="evidence" value="ECO:0007669"/>
    <property type="project" value="InterPro"/>
</dbReference>
<comment type="similarity">
    <text evidence="2 8">Belongs to the TCP-1 chaperonin family.</text>
</comment>
<proteinExistence type="inferred from homology"/>
<dbReference type="Gene3D" id="3.50.7.10">
    <property type="entry name" value="GroEL"/>
    <property type="match status" value="1"/>
</dbReference>
<keyword evidence="12" id="KW-1185">Reference proteome</keyword>
<keyword evidence="5 8" id="KW-0547">Nucleotide-binding</keyword>
<evidence type="ECO:0000313" key="11">
    <source>
        <dbReference type="EMBL" id="CAH7669327.1"/>
    </source>
</evidence>
<evidence type="ECO:0000256" key="3">
    <source>
        <dbReference type="ARBA" id="ARBA00011531"/>
    </source>
</evidence>
<dbReference type="EMBL" id="CALTRL010000702">
    <property type="protein sequence ID" value="CAH7669327.1"/>
    <property type="molecule type" value="Genomic_DNA"/>
</dbReference>
<accession>A0AAV0AM83</accession>
<dbReference type="CDD" id="cd03340">
    <property type="entry name" value="TCP1_eta"/>
    <property type="match status" value="1"/>
</dbReference>
<dbReference type="PROSITE" id="PS00751">
    <property type="entry name" value="TCP1_2"/>
    <property type="match status" value="1"/>
</dbReference>
<reference evidence="11" key="1">
    <citation type="submission" date="2022-06" db="EMBL/GenBank/DDBJ databases">
        <authorList>
            <consortium name="SYNGENTA / RWTH Aachen University"/>
        </authorList>
    </citation>
    <scope>NUCLEOTIDE SEQUENCE</scope>
</reference>
<name>A0AAV0AM83_PHAPC</name>
<dbReference type="NCBIfam" id="NF041083">
    <property type="entry name" value="thermosome_beta"/>
    <property type="match status" value="1"/>
</dbReference>
<dbReference type="Gene3D" id="1.10.560.10">
    <property type="entry name" value="GroEL-like equatorial domain"/>
    <property type="match status" value="1"/>
</dbReference>
<comment type="function">
    <text evidence="9">Molecular chaperone; assists the folding of proteins upon ATP hydrolysis. Known to play a role, in vitro, in the folding of actin and tubulin.</text>
</comment>
<dbReference type="SUPFAM" id="SSF52029">
    <property type="entry name" value="GroEL apical domain-like"/>
    <property type="match status" value="1"/>
</dbReference>
<keyword evidence="6 8" id="KW-0067">ATP-binding</keyword>
<dbReference type="NCBIfam" id="TIGR02345">
    <property type="entry name" value="chap_CCT_eta"/>
    <property type="match status" value="1"/>
</dbReference>
<dbReference type="GO" id="GO:0005832">
    <property type="term" value="C:chaperonin-containing T-complex"/>
    <property type="evidence" value="ECO:0007669"/>
    <property type="project" value="UniProtKB-ARBA"/>
</dbReference>
<organism evidence="11 12">
    <name type="scientific">Phakopsora pachyrhizi</name>
    <name type="common">Asian soybean rust disease fungus</name>
    <dbReference type="NCBI Taxonomy" id="170000"/>
    <lineage>
        <taxon>Eukaryota</taxon>
        <taxon>Fungi</taxon>
        <taxon>Dikarya</taxon>
        <taxon>Basidiomycota</taxon>
        <taxon>Pucciniomycotina</taxon>
        <taxon>Pucciniomycetes</taxon>
        <taxon>Pucciniales</taxon>
        <taxon>Phakopsoraceae</taxon>
        <taxon>Phakopsora</taxon>
    </lineage>
</organism>
<dbReference type="InterPro" id="IPR002194">
    <property type="entry name" value="Chaperonin_TCP-1_CS"/>
</dbReference>
<dbReference type="InterPro" id="IPR054827">
    <property type="entry name" value="thermosome_alpha"/>
</dbReference>
<evidence type="ECO:0000256" key="6">
    <source>
        <dbReference type="ARBA" id="ARBA00022840"/>
    </source>
</evidence>
<dbReference type="GO" id="GO:0016887">
    <property type="term" value="F:ATP hydrolysis activity"/>
    <property type="evidence" value="ECO:0007669"/>
    <property type="project" value="InterPro"/>
</dbReference>
<keyword evidence="4 9" id="KW-0963">Cytoplasm</keyword>
<comment type="caution">
    <text evidence="11">The sequence shown here is derived from an EMBL/GenBank/DDBJ whole genome shotgun (WGS) entry which is preliminary data.</text>
</comment>
<dbReference type="InterPro" id="IPR012720">
    <property type="entry name" value="Chap_CCT_eta"/>
</dbReference>
<sequence length="562" mass="61436">MSVIPQITGLKPQIILLRQGTDTSQGTPQLLSNINACLAVSQTVASTLGPRGMDKLIVGANDNVTISNDGATIMKLLEVIHPAAKTLVDIARAQDAEVGDGTTSVVLLCAELLKQCRSYIEEGVSPHIIIKGYRKACELAVQKVKDLAIPVDKSDDCKFRELLIKCASTSMSSKLIHHHKPFFSNMVVDAVMTLDQNDLNESLIGIKKIPGGGMEDSMLIRGVAFKKAFSYAGFEQQPKSFKEPKILCLNVELELKAERDNAEVRIEHVEDYQRIVDAEWEIIFRKLEQIVATGAKVVLSRLPIGDLATQYFADRDIFCAGRIPVDDLKRVVESAGGSIQSTTSDIGDSHLGSCTSFEERQIGAERYNIFLGGLKSKTCTLILRGGAEQFISEVERSLHDAIMIVKRTIKNHNVVAGGGACEMEVSKYLREEAKLIQGKQQLIFASFAKSLECIPRQLCDNAGLDATDILNKLRMLHSRDQTWMGVNLEVDADLGVADNYEKFVWEPTLVKINALEGATEAACLILSVDSTVRNPQSEAQSAGPQMPRGAARGALRGRGRGR</sequence>
<evidence type="ECO:0000256" key="5">
    <source>
        <dbReference type="ARBA" id="ARBA00022741"/>
    </source>
</evidence>
<dbReference type="NCBIfam" id="NF041082">
    <property type="entry name" value="thermosome_alpha"/>
    <property type="match status" value="1"/>
</dbReference>
<dbReference type="FunFam" id="3.50.7.10:FF:000006">
    <property type="entry name" value="T-complex protein 1 subunit eta"/>
    <property type="match status" value="1"/>
</dbReference>
<dbReference type="PROSITE" id="PS00995">
    <property type="entry name" value="TCP1_3"/>
    <property type="match status" value="1"/>
</dbReference>
<dbReference type="InterPro" id="IPR027409">
    <property type="entry name" value="GroEL-like_apical_dom_sf"/>
</dbReference>
<dbReference type="InterPro" id="IPR017998">
    <property type="entry name" value="Chaperone_TCP-1"/>
</dbReference>
<dbReference type="InterPro" id="IPR002423">
    <property type="entry name" value="Cpn60/GroEL/TCP-1"/>
</dbReference>
<gene>
    <name evidence="11" type="ORF">PPACK8108_LOCUS3930</name>
</gene>
<dbReference type="FunFam" id="3.30.260.10:FF:000022">
    <property type="entry name" value="T-complex protein 1 subunit eta"/>
    <property type="match status" value="1"/>
</dbReference>
<evidence type="ECO:0000256" key="4">
    <source>
        <dbReference type="ARBA" id="ARBA00022490"/>
    </source>
</evidence>
<dbReference type="AlphaFoldDB" id="A0AAV0AM83"/>
<protein>
    <recommendedName>
        <fullName evidence="9">T-complex protein 1 subunit eta</fullName>
        <shortName evidence="9">TCP-1-eta</shortName>
    </recommendedName>
    <alternativeName>
        <fullName evidence="9">CCT-eta</fullName>
    </alternativeName>
</protein>
<dbReference type="SUPFAM" id="SSF54849">
    <property type="entry name" value="GroEL-intermediate domain like"/>
    <property type="match status" value="1"/>
</dbReference>
<evidence type="ECO:0000256" key="7">
    <source>
        <dbReference type="ARBA" id="ARBA00023186"/>
    </source>
</evidence>
<evidence type="ECO:0000256" key="2">
    <source>
        <dbReference type="ARBA" id="ARBA00008020"/>
    </source>
</evidence>
<dbReference type="PANTHER" id="PTHR11353">
    <property type="entry name" value="CHAPERONIN"/>
    <property type="match status" value="1"/>
</dbReference>
<dbReference type="SUPFAM" id="SSF48592">
    <property type="entry name" value="GroEL equatorial domain-like"/>
    <property type="match status" value="1"/>
</dbReference>
<keyword evidence="7 8" id="KW-0143">Chaperone</keyword>
<dbReference type="InterPro" id="IPR027413">
    <property type="entry name" value="GROEL-like_equatorial_sf"/>
</dbReference>
<comment type="subunit">
    <text evidence="9">Heterooligomeric complex that forms two stacked rings.</text>
</comment>
<dbReference type="FunFam" id="1.10.560.10:FF:000017">
    <property type="entry name" value="T-complex protein 1 subunit eta"/>
    <property type="match status" value="1"/>
</dbReference>
<evidence type="ECO:0000256" key="10">
    <source>
        <dbReference type="SAM" id="MobiDB-lite"/>
    </source>
</evidence>
<comment type="subunit">
    <text evidence="3">Heterooligomeric complex of about 850 to 900 kDa that forms two stacked rings, 12 to 16 nm in diameter.</text>
</comment>
<evidence type="ECO:0000256" key="8">
    <source>
        <dbReference type="RuleBase" id="RU004187"/>
    </source>
</evidence>
<dbReference type="InterPro" id="IPR027410">
    <property type="entry name" value="TCP-1-like_intermed_sf"/>
</dbReference>
<dbReference type="Pfam" id="PF00118">
    <property type="entry name" value="Cpn60_TCP1"/>
    <property type="match status" value="1"/>
</dbReference>
<evidence type="ECO:0000313" key="12">
    <source>
        <dbReference type="Proteomes" id="UP001153365"/>
    </source>
</evidence>
<dbReference type="PRINTS" id="PR00304">
    <property type="entry name" value="TCOMPLEXTCP1"/>
</dbReference>
<comment type="subcellular location">
    <subcellularLocation>
        <location evidence="1 9">Cytoplasm</location>
    </subcellularLocation>
</comment>
<dbReference type="InterPro" id="IPR053374">
    <property type="entry name" value="TCP-1_chaperonin"/>
</dbReference>
<dbReference type="GO" id="GO:0140662">
    <property type="term" value="F:ATP-dependent protein folding chaperone"/>
    <property type="evidence" value="ECO:0007669"/>
    <property type="project" value="InterPro"/>
</dbReference>